<dbReference type="InterPro" id="IPR036629">
    <property type="entry name" value="YjbJ_sf"/>
</dbReference>
<protein>
    <submittedName>
        <fullName evidence="4">CsbD family protein</fullName>
    </submittedName>
</protein>
<comment type="similarity">
    <text evidence="1">Belongs to the UPF0337 (CsbD) family.</text>
</comment>
<evidence type="ECO:0000313" key="4">
    <source>
        <dbReference type="EMBL" id="KAF3887817.1"/>
    </source>
</evidence>
<feature type="domain" description="CsbD-like" evidence="3">
    <location>
        <begin position="5"/>
        <end position="56"/>
    </location>
</feature>
<dbReference type="EMBL" id="JHEG04000001">
    <property type="protein sequence ID" value="KAF3887817.1"/>
    <property type="molecule type" value="Genomic_DNA"/>
</dbReference>
<keyword evidence="6" id="KW-1185">Reference proteome</keyword>
<dbReference type="RefSeq" id="WP_038088675.1">
    <property type="nucleotide sequence ID" value="NZ_JHEG04000001.1"/>
</dbReference>
<reference evidence="5" key="1">
    <citation type="journal article" date="2015" name="Genome Announc.">
        <title>Draft Genome Sequence of Tolypothrix boutellei Strain VB521301.</title>
        <authorList>
            <person name="Chandrababunaidu M.M."/>
            <person name="Singh D."/>
            <person name="Sen D."/>
            <person name="Bhan S."/>
            <person name="Das S."/>
            <person name="Gupta A."/>
            <person name="Adhikary S.P."/>
            <person name="Tripathy S."/>
        </authorList>
    </citation>
    <scope>NUCLEOTIDE SEQUENCE</scope>
    <source>
        <strain evidence="5">VB521301</strain>
    </source>
</reference>
<dbReference type="InterPro" id="IPR008462">
    <property type="entry name" value="CsbD"/>
</dbReference>
<sequence length="63" mass="6971">MSTENRVEATAKNIEGKIQEAVGEVTGNPKDKAEGQAKQREAAVEHTVENIKDEKKEAIDRSY</sequence>
<name>A0A0C1NK61_9CYAN</name>
<organism evidence="5">
    <name type="scientific">Tolypothrix bouteillei VB521301</name>
    <dbReference type="NCBI Taxonomy" id="1479485"/>
    <lineage>
        <taxon>Bacteria</taxon>
        <taxon>Bacillati</taxon>
        <taxon>Cyanobacteriota</taxon>
        <taxon>Cyanophyceae</taxon>
        <taxon>Nostocales</taxon>
        <taxon>Tolypothrichaceae</taxon>
        <taxon>Tolypothrix</taxon>
    </lineage>
</organism>
<evidence type="ECO:0000313" key="5">
    <source>
        <dbReference type="EMBL" id="KIE13211.1"/>
    </source>
</evidence>
<accession>A0A0C1NK61</accession>
<dbReference type="Pfam" id="PF05532">
    <property type="entry name" value="CsbD"/>
    <property type="match status" value="1"/>
</dbReference>
<dbReference type="SUPFAM" id="SSF69047">
    <property type="entry name" value="Hypothetical protein YjbJ"/>
    <property type="match status" value="1"/>
</dbReference>
<dbReference type="Proteomes" id="UP000029738">
    <property type="component" value="Unassembled WGS sequence"/>
</dbReference>
<comment type="caution">
    <text evidence="5">The sequence shown here is derived from an EMBL/GenBank/DDBJ whole genome shotgun (WGS) entry which is preliminary data.</text>
</comment>
<dbReference type="OrthoDB" id="465089at2"/>
<dbReference type="AlphaFoldDB" id="A0A0C1NK61"/>
<dbReference type="STRING" id="1479485.DA73_0207465"/>
<evidence type="ECO:0000256" key="2">
    <source>
        <dbReference type="SAM" id="MobiDB-lite"/>
    </source>
</evidence>
<evidence type="ECO:0000313" key="6">
    <source>
        <dbReference type="Proteomes" id="UP000029738"/>
    </source>
</evidence>
<reference evidence="4" key="2">
    <citation type="submission" date="2019-11" db="EMBL/GenBank/DDBJ databases">
        <title>Improved Assembly of Tolypothrix boutellei genome.</title>
        <authorList>
            <person name="Sarangi A.N."/>
            <person name="Mukherjee M."/>
            <person name="Ghosh S."/>
            <person name="Singh D."/>
            <person name="Das A."/>
            <person name="Kant S."/>
            <person name="Prusty A."/>
            <person name="Tripathy S."/>
        </authorList>
    </citation>
    <scope>NUCLEOTIDE SEQUENCE</scope>
    <source>
        <strain evidence="4">VB521301</strain>
    </source>
</reference>
<feature type="region of interest" description="Disordered" evidence="2">
    <location>
        <begin position="27"/>
        <end position="63"/>
    </location>
</feature>
<proteinExistence type="inferred from homology"/>
<dbReference type="Gene3D" id="1.10.1470.10">
    <property type="entry name" value="YjbJ"/>
    <property type="match status" value="1"/>
</dbReference>
<gene>
    <name evidence="5" type="ORF">DA73_0207465</name>
    <name evidence="4" type="ORF">DA73_0400021690</name>
</gene>
<evidence type="ECO:0000256" key="1">
    <source>
        <dbReference type="ARBA" id="ARBA00009129"/>
    </source>
</evidence>
<dbReference type="EMBL" id="JHEG02000019">
    <property type="protein sequence ID" value="KIE13211.1"/>
    <property type="molecule type" value="Genomic_DNA"/>
</dbReference>
<evidence type="ECO:0000259" key="3">
    <source>
        <dbReference type="Pfam" id="PF05532"/>
    </source>
</evidence>
<feature type="compositionally biased region" description="Basic and acidic residues" evidence="2">
    <location>
        <begin position="29"/>
        <end position="63"/>
    </location>
</feature>